<proteinExistence type="inferred from homology"/>
<evidence type="ECO:0000256" key="2">
    <source>
        <dbReference type="ARBA" id="ARBA00023002"/>
    </source>
</evidence>
<name>A0A034VPL3_BACDO</name>
<dbReference type="GO" id="GO:0016616">
    <property type="term" value="F:oxidoreductase activity, acting on the CH-OH group of donors, NAD or NADP as acceptor"/>
    <property type="evidence" value="ECO:0007669"/>
    <property type="project" value="UniProtKB-ARBA"/>
</dbReference>
<dbReference type="AlphaFoldDB" id="A0A034VPL3"/>
<dbReference type="Gene3D" id="3.40.50.720">
    <property type="entry name" value="NAD(P)-binding Rossmann-like Domain"/>
    <property type="match status" value="1"/>
</dbReference>
<comment type="similarity">
    <text evidence="1 3">Belongs to the short-chain dehydrogenases/reductases (SDR) family.</text>
</comment>
<dbReference type="FunFam" id="3.40.50.720:FF:000047">
    <property type="entry name" value="NADP-dependent L-serine/L-allo-threonine dehydrogenase"/>
    <property type="match status" value="1"/>
</dbReference>
<evidence type="ECO:0000313" key="4">
    <source>
        <dbReference type="EMBL" id="JAC45211.1"/>
    </source>
</evidence>
<dbReference type="Pfam" id="PF00106">
    <property type="entry name" value="adh_short"/>
    <property type="match status" value="1"/>
</dbReference>
<dbReference type="PANTHER" id="PTHR43115">
    <property type="entry name" value="DEHYDROGENASE/REDUCTASE SDR FAMILY MEMBER 11"/>
    <property type="match status" value="1"/>
</dbReference>
<evidence type="ECO:0000256" key="1">
    <source>
        <dbReference type="ARBA" id="ARBA00006484"/>
    </source>
</evidence>
<dbReference type="InterPro" id="IPR036291">
    <property type="entry name" value="NAD(P)-bd_dom_sf"/>
</dbReference>
<reference evidence="4" key="1">
    <citation type="journal article" date="2014" name="BMC Genomics">
        <title>Characterizing the developmental transcriptome of the oriental fruit fly, Bactrocera dorsalis (Diptera: Tephritidae) through comparative genomic analysis with Drosophila melanogaster utilizing modENCODE datasets.</title>
        <authorList>
            <person name="Geib S.M."/>
            <person name="Calla B."/>
            <person name="Hall B."/>
            <person name="Hou S."/>
            <person name="Manoukis N.C."/>
        </authorList>
    </citation>
    <scope>NUCLEOTIDE SEQUENCE</scope>
    <source>
        <strain evidence="4">Punador</strain>
    </source>
</reference>
<dbReference type="PRINTS" id="PR00081">
    <property type="entry name" value="GDHRDH"/>
</dbReference>
<protein>
    <submittedName>
        <fullName evidence="4">Dehydrogenase/reductase SDR family member 11</fullName>
    </submittedName>
</protein>
<organism evidence="4">
    <name type="scientific">Bactrocera dorsalis</name>
    <name type="common">Oriental fruit fly</name>
    <name type="synonym">Dacus dorsalis</name>
    <dbReference type="NCBI Taxonomy" id="27457"/>
    <lineage>
        <taxon>Eukaryota</taxon>
        <taxon>Metazoa</taxon>
        <taxon>Ecdysozoa</taxon>
        <taxon>Arthropoda</taxon>
        <taxon>Hexapoda</taxon>
        <taxon>Insecta</taxon>
        <taxon>Pterygota</taxon>
        <taxon>Neoptera</taxon>
        <taxon>Endopterygota</taxon>
        <taxon>Diptera</taxon>
        <taxon>Brachycera</taxon>
        <taxon>Muscomorpha</taxon>
        <taxon>Tephritoidea</taxon>
        <taxon>Tephritidae</taxon>
        <taxon>Bactrocera</taxon>
        <taxon>Bactrocera</taxon>
    </lineage>
</organism>
<dbReference type="OrthoDB" id="1933717at2759"/>
<dbReference type="SUPFAM" id="SSF51735">
    <property type="entry name" value="NAD(P)-binding Rossmann-fold domains"/>
    <property type="match status" value="1"/>
</dbReference>
<dbReference type="PANTHER" id="PTHR43115:SF4">
    <property type="entry name" value="DEHYDROGENASE_REDUCTASE SDR FAMILY MEMBER 11"/>
    <property type="match status" value="1"/>
</dbReference>
<keyword evidence="2" id="KW-0560">Oxidoreductase</keyword>
<accession>A0A034VPL3</accession>
<evidence type="ECO:0000256" key="3">
    <source>
        <dbReference type="RuleBase" id="RU000363"/>
    </source>
</evidence>
<dbReference type="EMBL" id="GAKP01013741">
    <property type="protein sequence ID" value="JAC45211.1"/>
    <property type="molecule type" value="Transcribed_RNA"/>
</dbReference>
<gene>
    <name evidence="4" type="primary">DHR11</name>
</gene>
<dbReference type="InterPro" id="IPR002347">
    <property type="entry name" value="SDR_fam"/>
</dbReference>
<dbReference type="PRINTS" id="PR00080">
    <property type="entry name" value="SDRFAMILY"/>
</dbReference>
<sequence length="249" mass="27196">MERWQNRVAAVTGASSGIGAATVKDLLKANLIVVGLARRLERMKELKSQLPAEQQKRFHAVACDVSSQESVDTAFDWIIKELGGVDILINNAGIFVAGQASTQDPLALQKVLQTNVMGVVYCTQRAFKSMKERNFDGHVVVVNSVLGHSIPMTQGNSQPPFFSIYPPSKYAVTALTEVLRQEFKGLNTKIKITSVSPGLTDTEIVPEEFKGAEFPSLKSEDVSSCILFTLSTPPHMQVHEITVKPLLGE</sequence>